<comment type="caution">
    <text evidence="8">The sequence shown here is derived from an EMBL/GenBank/DDBJ whole genome shotgun (WGS) entry which is preliminary data.</text>
</comment>
<feature type="region of interest" description="Disordered" evidence="5">
    <location>
        <begin position="338"/>
        <end position="385"/>
    </location>
</feature>
<feature type="disulfide bond" evidence="4">
    <location>
        <begin position="393"/>
        <end position="403"/>
    </location>
</feature>
<evidence type="ECO:0000313" key="8">
    <source>
        <dbReference type="EMBL" id="KAK8393357.1"/>
    </source>
</evidence>
<comment type="caution">
    <text evidence="4">Lacks conserved residue(s) required for the propagation of feature annotation.</text>
</comment>
<keyword evidence="2" id="KW-0106">Calcium</keyword>
<evidence type="ECO:0000256" key="3">
    <source>
        <dbReference type="ARBA" id="ARBA00023157"/>
    </source>
</evidence>
<dbReference type="Gene3D" id="2.10.25.10">
    <property type="entry name" value="Laminin"/>
    <property type="match status" value="4"/>
</dbReference>
<dbReference type="InterPro" id="IPR000884">
    <property type="entry name" value="TSP1_rpt"/>
</dbReference>
<feature type="domain" description="EGF-like" evidence="6">
    <location>
        <begin position="504"/>
        <end position="536"/>
    </location>
</feature>
<dbReference type="PROSITE" id="PS50092">
    <property type="entry name" value="TSP1"/>
    <property type="match status" value="1"/>
</dbReference>
<evidence type="ECO:0000256" key="2">
    <source>
        <dbReference type="ARBA" id="ARBA00022837"/>
    </source>
</evidence>
<feature type="compositionally biased region" description="Basic residues" evidence="5">
    <location>
        <begin position="371"/>
        <end position="384"/>
    </location>
</feature>
<feature type="domain" description="EGF-like" evidence="6">
    <location>
        <begin position="537"/>
        <end position="568"/>
    </location>
</feature>
<dbReference type="AlphaFoldDB" id="A0AAW0U024"/>
<feature type="compositionally biased region" description="Acidic residues" evidence="5">
    <location>
        <begin position="10"/>
        <end position="21"/>
    </location>
</feature>
<accession>A0AAW0U024</accession>
<dbReference type="SMART" id="SM00209">
    <property type="entry name" value="TSP1"/>
    <property type="match status" value="1"/>
</dbReference>
<dbReference type="GO" id="GO:0009986">
    <property type="term" value="C:cell surface"/>
    <property type="evidence" value="ECO:0007669"/>
    <property type="project" value="TreeGrafter"/>
</dbReference>
<dbReference type="InterPro" id="IPR000742">
    <property type="entry name" value="EGF"/>
</dbReference>
<evidence type="ECO:0000313" key="9">
    <source>
        <dbReference type="Proteomes" id="UP001487740"/>
    </source>
</evidence>
<dbReference type="Pfam" id="PF25024">
    <property type="entry name" value="EGF_TEN"/>
    <property type="match status" value="1"/>
</dbReference>
<dbReference type="PANTHER" id="PTHR14949:SF54">
    <property type="entry name" value="VWFD DOMAIN-CONTAINING PROTEIN"/>
    <property type="match status" value="1"/>
</dbReference>
<keyword evidence="9" id="KW-1185">Reference proteome</keyword>
<sequence length="697" mass="74855">MEHQQRLPDEMDGAEINPEEEDMTKMELESMEMNDARRPTQMGKVGIAVDTWRATDDEDLLEGSGTSHHDKIYELAWSVWSGCSTSCDGGVRVRSYRCLPDQPLLEACVHAGIETQEQRACNLQPCPPTHAPAPAAMLPDRAPGVIQAIPYMTVTSNLSRAATPTPLDEIMAFPITASPAASSSSPSSYYSSSSTPSSPVITVPSASYAFSSSSSGVTSSPSTTPATPSTTTRDYVVNIHPLYQTTSTASLFSSQHGLTTGSSPHPSSSFSSSSSFPLSSSSSISLAEEKPRKATSMNSIPINPQEAPLTERRLNEVVPWGTVATPSAKRTKWSYWYQQQQHHHPNHHGSNHHHHHHQQQHHHQQSQQLHHNQHHRMRHHHHKQSVAQRGEVCPGGCVNQGVCGHGGVCHCARGWSGRRCEVALCGSDATVRRATQGDRCQDAVCSPECGGGGTCALPGLCVCPPGLLPPTCTPMCTPRCQHGGECTGVGQCSCPAGYSGSRCESAVCSPPCQHRGTCVAPGVCSCPHGYGGARCERPVCRPPCQNGGTCLAPYLCRCPAGTLGTYCHKFLCSRGCGVGGTCIGVERCQCGSGYSGPSCTVPLCDPPCANGGTCIRPGVCSCPQGYSGRWCTVKKCKYVPKQVEYTRTYKKAVPQRVQTHCGAWGWKTCTSVRQSYQTVTQKYYRTVYTCQTSTAKP</sequence>
<dbReference type="EMBL" id="JARAKH010000021">
    <property type="protein sequence ID" value="KAK8393357.1"/>
    <property type="molecule type" value="Genomic_DNA"/>
</dbReference>
<dbReference type="SUPFAM" id="SSF57196">
    <property type="entry name" value="EGF/Laminin"/>
    <property type="match status" value="1"/>
</dbReference>
<feature type="disulfide bond" evidence="4">
    <location>
        <begin position="445"/>
        <end position="455"/>
    </location>
</feature>
<feature type="domain" description="EGF-like" evidence="6">
    <location>
        <begin position="441"/>
        <end position="473"/>
    </location>
</feature>
<evidence type="ECO:0000259" key="6">
    <source>
        <dbReference type="PROSITE" id="PS50026"/>
    </source>
</evidence>
<feature type="domain" description="EGF-like" evidence="6">
    <location>
        <begin position="600"/>
        <end position="632"/>
    </location>
</feature>
<feature type="disulfide bond" evidence="4">
    <location>
        <begin position="411"/>
        <end position="420"/>
    </location>
</feature>
<keyword evidence="4" id="KW-0245">EGF-like domain</keyword>
<keyword evidence="3 4" id="KW-1015">Disulfide bond</keyword>
<feature type="compositionally biased region" description="Basic residues" evidence="5">
    <location>
        <begin position="341"/>
        <end position="364"/>
    </location>
</feature>
<feature type="disulfide bond" evidence="4">
    <location>
        <begin position="558"/>
        <end position="567"/>
    </location>
</feature>
<feature type="domain" description="EMI" evidence="7">
    <location>
        <begin position="627"/>
        <end position="697"/>
    </location>
</feature>
<reference evidence="8 9" key="1">
    <citation type="submission" date="2023-03" db="EMBL/GenBank/DDBJ databases">
        <title>High-quality genome of Scylla paramamosain provides insights in environmental adaptation.</title>
        <authorList>
            <person name="Zhang L."/>
        </authorList>
    </citation>
    <scope>NUCLEOTIDE SEQUENCE [LARGE SCALE GENOMIC DNA]</scope>
    <source>
        <strain evidence="8">LZ_2023a</strain>
        <tissue evidence="8">Muscle</tissue>
    </source>
</reference>
<feature type="disulfide bond" evidence="4">
    <location>
        <begin position="508"/>
        <end position="518"/>
    </location>
</feature>
<dbReference type="SUPFAM" id="SSF82895">
    <property type="entry name" value="TSP-1 type 1 repeat"/>
    <property type="match status" value="1"/>
</dbReference>
<dbReference type="PROSITE" id="PS50026">
    <property type="entry name" value="EGF_3"/>
    <property type="match status" value="5"/>
</dbReference>
<evidence type="ECO:0000256" key="1">
    <source>
        <dbReference type="ARBA" id="ARBA00022729"/>
    </source>
</evidence>
<feature type="disulfide bond" evidence="4">
    <location>
        <begin position="604"/>
        <end position="614"/>
    </location>
</feature>
<dbReference type="GO" id="GO:0005102">
    <property type="term" value="F:signaling receptor binding"/>
    <property type="evidence" value="ECO:0007669"/>
    <property type="project" value="TreeGrafter"/>
</dbReference>
<evidence type="ECO:0000259" key="7">
    <source>
        <dbReference type="PROSITE" id="PS51041"/>
    </source>
</evidence>
<dbReference type="PROSITE" id="PS01186">
    <property type="entry name" value="EGF_2"/>
    <property type="match status" value="3"/>
</dbReference>
<feature type="disulfide bond" evidence="4">
    <location>
        <begin position="540"/>
        <end position="550"/>
    </location>
</feature>
<dbReference type="SMART" id="SM00181">
    <property type="entry name" value="EGF"/>
    <property type="match status" value="7"/>
</dbReference>
<dbReference type="Proteomes" id="UP001487740">
    <property type="component" value="Unassembled WGS sequence"/>
</dbReference>
<gene>
    <name evidence="8" type="ORF">O3P69_013390</name>
</gene>
<dbReference type="PROSITE" id="PS00022">
    <property type="entry name" value="EGF_1"/>
    <property type="match status" value="3"/>
</dbReference>
<feature type="disulfide bond" evidence="4">
    <location>
        <begin position="622"/>
        <end position="631"/>
    </location>
</feature>
<organism evidence="8 9">
    <name type="scientific">Scylla paramamosain</name>
    <name type="common">Mud crab</name>
    <dbReference type="NCBI Taxonomy" id="85552"/>
    <lineage>
        <taxon>Eukaryota</taxon>
        <taxon>Metazoa</taxon>
        <taxon>Ecdysozoa</taxon>
        <taxon>Arthropoda</taxon>
        <taxon>Crustacea</taxon>
        <taxon>Multicrustacea</taxon>
        <taxon>Malacostraca</taxon>
        <taxon>Eumalacostraca</taxon>
        <taxon>Eucarida</taxon>
        <taxon>Decapoda</taxon>
        <taxon>Pleocyemata</taxon>
        <taxon>Brachyura</taxon>
        <taxon>Eubrachyura</taxon>
        <taxon>Portunoidea</taxon>
        <taxon>Portunidae</taxon>
        <taxon>Portuninae</taxon>
        <taxon>Scylla</taxon>
    </lineage>
</organism>
<feature type="disulfide bond" evidence="4">
    <location>
        <begin position="526"/>
        <end position="535"/>
    </location>
</feature>
<evidence type="ECO:0000256" key="5">
    <source>
        <dbReference type="SAM" id="MobiDB-lite"/>
    </source>
</evidence>
<name>A0AAW0U024_SCYPA</name>
<evidence type="ECO:0000256" key="4">
    <source>
        <dbReference type="PROSITE-ProRule" id="PRU00076"/>
    </source>
</evidence>
<dbReference type="Gene3D" id="2.20.100.10">
    <property type="entry name" value="Thrombospondin type-1 (TSP1) repeat"/>
    <property type="match status" value="1"/>
</dbReference>
<dbReference type="InterPro" id="IPR011489">
    <property type="entry name" value="EMI_domain"/>
</dbReference>
<dbReference type="PROSITE" id="PS51041">
    <property type="entry name" value="EMI"/>
    <property type="match status" value="1"/>
</dbReference>
<keyword evidence="1" id="KW-0732">Signal</keyword>
<feature type="region of interest" description="Disordered" evidence="5">
    <location>
        <begin position="212"/>
        <end position="232"/>
    </location>
</feature>
<feature type="domain" description="EGF-like" evidence="6">
    <location>
        <begin position="389"/>
        <end position="421"/>
    </location>
</feature>
<dbReference type="InterPro" id="IPR036383">
    <property type="entry name" value="TSP1_rpt_sf"/>
</dbReference>
<dbReference type="InterPro" id="IPR050969">
    <property type="entry name" value="Dev_Signal_Modulators"/>
</dbReference>
<protein>
    <submittedName>
        <fullName evidence="8">Uncharacterized protein</fullName>
    </submittedName>
</protein>
<dbReference type="GO" id="GO:0005576">
    <property type="term" value="C:extracellular region"/>
    <property type="evidence" value="ECO:0007669"/>
    <property type="project" value="TreeGrafter"/>
</dbReference>
<feature type="region of interest" description="Disordered" evidence="5">
    <location>
        <begin position="254"/>
        <end position="307"/>
    </location>
</feature>
<feature type="disulfide bond" evidence="4">
    <location>
        <begin position="463"/>
        <end position="472"/>
    </location>
</feature>
<dbReference type="PANTHER" id="PTHR14949">
    <property type="entry name" value="EGF-LIKE-DOMAIN, MULTIPLE 7, 8"/>
    <property type="match status" value="1"/>
</dbReference>
<feature type="compositionally biased region" description="Low complexity" evidence="5">
    <location>
        <begin position="262"/>
        <end position="286"/>
    </location>
</feature>
<feature type="region of interest" description="Disordered" evidence="5">
    <location>
        <begin position="1"/>
        <end position="21"/>
    </location>
</feature>
<proteinExistence type="predicted"/>